<protein>
    <submittedName>
        <fullName evidence="2">Uncharacterized protein</fullName>
    </submittedName>
</protein>
<dbReference type="VEuPathDB" id="VectorBase:AFUN015286"/>
<evidence type="ECO:0000313" key="2">
    <source>
        <dbReference type="EnsemblMetazoa" id="AFUN015286-PA"/>
    </source>
</evidence>
<dbReference type="EnsemblMetazoa" id="AFUN015286-RA">
    <property type="protein sequence ID" value="AFUN015286-PA"/>
    <property type="gene ID" value="AFUN015286"/>
</dbReference>
<accession>A0A182S4H6</accession>
<feature type="compositionally biased region" description="Basic and acidic residues" evidence="1">
    <location>
        <begin position="19"/>
        <end position="31"/>
    </location>
</feature>
<sequence>MDRSFAKRIRFNSYIYRNRDRLMESNQHDDVSSSGSNNVIRDDQNINDHHIDNVGPPENVSNESTENDYSDASDDGDNDGDDAVNDYLME</sequence>
<feature type="compositionally biased region" description="Basic and acidic residues" evidence="1">
    <location>
        <begin position="40"/>
        <end position="52"/>
    </location>
</feature>
<feature type="compositionally biased region" description="Acidic residues" evidence="1">
    <location>
        <begin position="65"/>
        <end position="90"/>
    </location>
</feature>
<evidence type="ECO:0000256" key="1">
    <source>
        <dbReference type="SAM" id="MobiDB-lite"/>
    </source>
</evidence>
<reference evidence="2" key="1">
    <citation type="submission" date="2020-05" db="UniProtKB">
        <authorList>
            <consortium name="EnsemblMetazoa"/>
        </authorList>
    </citation>
    <scope>IDENTIFICATION</scope>
    <source>
        <strain evidence="2">FUMOZ</strain>
    </source>
</reference>
<feature type="region of interest" description="Disordered" evidence="1">
    <location>
        <begin position="19"/>
        <end position="90"/>
    </location>
</feature>
<name>A0A182S4H6_ANOFN</name>
<dbReference type="AlphaFoldDB" id="A0A182S4H6"/>
<proteinExistence type="predicted"/>
<organism evidence="2">
    <name type="scientific">Anopheles funestus</name>
    <name type="common">African malaria mosquito</name>
    <dbReference type="NCBI Taxonomy" id="62324"/>
    <lineage>
        <taxon>Eukaryota</taxon>
        <taxon>Metazoa</taxon>
        <taxon>Ecdysozoa</taxon>
        <taxon>Arthropoda</taxon>
        <taxon>Hexapoda</taxon>
        <taxon>Insecta</taxon>
        <taxon>Pterygota</taxon>
        <taxon>Neoptera</taxon>
        <taxon>Endopterygota</taxon>
        <taxon>Diptera</taxon>
        <taxon>Nematocera</taxon>
        <taxon>Culicoidea</taxon>
        <taxon>Culicidae</taxon>
        <taxon>Anophelinae</taxon>
        <taxon>Anopheles</taxon>
    </lineage>
</organism>